<dbReference type="PROSITE" id="PS50853">
    <property type="entry name" value="FN3"/>
    <property type="match status" value="1"/>
</dbReference>
<keyword evidence="2" id="KW-0119">Carbohydrate metabolism</keyword>
<evidence type="ECO:0000256" key="2">
    <source>
        <dbReference type="ARBA" id="ARBA00023326"/>
    </source>
</evidence>
<dbReference type="InterPro" id="IPR013783">
    <property type="entry name" value="Ig-like_fold"/>
</dbReference>
<dbReference type="Gene3D" id="2.60.40.10">
    <property type="entry name" value="Immunoglobulins"/>
    <property type="match status" value="1"/>
</dbReference>
<dbReference type="GO" id="GO:0016798">
    <property type="term" value="F:hydrolase activity, acting on glycosyl bonds"/>
    <property type="evidence" value="ECO:0007669"/>
    <property type="project" value="UniProtKB-KW"/>
</dbReference>
<organism evidence="4 5">
    <name type="scientific">Asanoa ishikariensis</name>
    <dbReference type="NCBI Taxonomy" id="137265"/>
    <lineage>
        <taxon>Bacteria</taxon>
        <taxon>Bacillati</taxon>
        <taxon>Actinomycetota</taxon>
        <taxon>Actinomycetes</taxon>
        <taxon>Micromonosporales</taxon>
        <taxon>Micromonosporaceae</taxon>
        <taxon>Asanoa</taxon>
    </lineage>
</organism>
<dbReference type="InterPro" id="IPR003961">
    <property type="entry name" value="FN3_dom"/>
</dbReference>
<accession>A0A1H3TXH5</accession>
<keyword evidence="1" id="KW-0378">Hydrolase</keyword>
<dbReference type="STRING" id="137265.SAMN05421684_6556"/>
<proteinExistence type="predicted"/>
<evidence type="ECO:0000313" key="5">
    <source>
        <dbReference type="Proteomes" id="UP000199632"/>
    </source>
</evidence>
<dbReference type="Proteomes" id="UP000199632">
    <property type="component" value="Unassembled WGS sequence"/>
</dbReference>
<keyword evidence="2" id="KW-0624">Polysaccharide degradation</keyword>
<dbReference type="CDD" id="cd00063">
    <property type="entry name" value="FN3"/>
    <property type="match status" value="1"/>
</dbReference>
<dbReference type="EMBL" id="FNQB01000003">
    <property type="protein sequence ID" value="SDZ54934.1"/>
    <property type="molecule type" value="Genomic_DNA"/>
</dbReference>
<name>A0A1H3TXH5_9ACTN</name>
<keyword evidence="1" id="KW-0326">Glycosidase</keyword>
<dbReference type="AlphaFoldDB" id="A0A1H3TXH5"/>
<reference evidence="5" key="1">
    <citation type="submission" date="2016-10" db="EMBL/GenBank/DDBJ databases">
        <authorList>
            <person name="Varghese N."/>
            <person name="Submissions S."/>
        </authorList>
    </citation>
    <scope>NUCLEOTIDE SEQUENCE [LARGE SCALE GENOMIC DNA]</scope>
    <source>
        <strain evidence="5">DSM 44718</strain>
    </source>
</reference>
<protein>
    <recommendedName>
        <fullName evidence="3">Fibronectin type-III domain-containing protein</fullName>
    </recommendedName>
</protein>
<keyword evidence="5" id="KW-1185">Reference proteome</keyword>
<dbReference type="SUPFAM" id="SSF49265">
    <property type="entry name" value="Fibronectin type III"/>
    <property type="match status" value="1"/>
</dbReference>
<evidence type="ECO:0000259" key="3">
    <source>
        <dbReference type="PROSITE" id="PS50853"/>
    </source>
</evidence>
<dbReference type="InterPro" id="IPR036116">
    <property type="entry name" value="FN3_sf"/>
</dbReference>
<gene>
    <name evidence="4" type="ORF">SAMN05421684_6556</name>
</gene>
<evidence type="ECO:0000256" key="1">
    <source>
        <dbReference type="ARBA" id="ARBA00023295"/>
    </source>
</evidence>
<evidence type="ECO:0000313" key="4">
    <source>
        <dbReference type="EMBL" id="SDZ54934.1"/>
    </source>
</evidence>
<dbReference type="GO" id="GO:0000272">
    <property type="term" value="P:polysaccharide catabolic process"/>
    <property type="evidence" value="ECO:0007669"/>
    <property type="project" value="UniProtKB-KW"/>
</dbReference>
<feature type="domain" description="Fibronectin type-III" evidence="3">
    <location>
        <begin position="53"/>
        <end position="142"/>
    </location>
</feature>
<sequence length="144" mass="14759">MAAFVAAAAAVVAALLVLTVVLRKETDPPRNAAVPEISAGAVIPNGPALGGDPPTDLAVREDGDALLLTWTDPTAGTVPFIVAAGRSGTQLRAMATIEPGATRYLANGLSNEINYCFTVVAVYSTDKYAASGQVCTTRTAETPR</sequence>